<dbReference type="Gene3D" id="2.30.30.100">
    <property type="match status" value="1"/>
</dbReference>
<comment type="caution">
    <text evidence="2">The sequence shown here is derived from an EMBL/GenBank/DDBJ whole genome shotgun (WGS) entry which is preliminary data.</text>
</comment>
<name>A0A1T1D0C8_9SYNE</name>
<dbReference type="AlphaFoldDB" id="A0A1T1D0C8"/>
<organism evidence="2 3">
    <name type="scientific">Candidatus Synechococcus spongiarum LMB bulk15N</name>
    <dbReference type="NCBI Taxonomy" id="1943583"/>
    <lineage>
        <taxon>Bacteria</taxon>
        <taxon>Bacillati</taxon>
        <taxon>Cyanobacteriota</taxon>
        <taxon>Cyanophyceae</taxon>
        <taxon>Synechococcales</taxon>
        <taxon>Synechococcaceae</taxon>
        <taxon>Synechococcus</taxon>
    </lineage>
</organism>
<proteinExistence type="predicted"/>
<dbReference type="SUPFAM" id="SSF50182">
    <property type="entry name" value="Sm-like ribonucleoproteins"/>
    <property type="match status" value="1"/>
</dbReference>
<evidence type="ECO:0000313" key="3">
    <source>
        <dbReference type="Proteomes" id="UP000242590"/>
    </source>
</evidence>
<dbReference type="Proteomes" id="UP000242590">
    <property type="component" value="Unassembled WGS sequence"/>
</dbReference>
<dbReference type="OrthoDB" id="573534at2"/>
<evidence type="ECO:0000313" key="2">
    <source>
        <dbReference type="EMBL" id="OOV34297.1"/>
    </source>
</evidence>
<accession>A0A1T1D0C8</accession>
<protein>
    <recommendedName>
        <fullName evidence="1">Hfq-related domain-containing protein</fullName>
    </recommendedName>
</protein>
<dbReference type="NCBIfam" id="NF047718">
    <property type="entry name" value="Hfq_rel_Cyano"/>
    <property type="match status" value="1"/>
</dbReference>
<gene>
    <name evidence="2" type="ORF">BV53_06065</name>
</gene>
<feature type="domain" description="Hfq-related" evidence="1">
    <location>
        <begin position="17"/>
        <end position="78"/>
    </location>
</feature>
<evidence type="ECO:0000259" key="1">
    <source>
        <dbReference type="Pfam" id="PF21979"/>
    </source>
</evidence>
<dbReference type="EMBL" id="MWLE01000083">
    <property type="protein sequence ID" value="OOV34297.1"/>
    <property type="molecule type" value="Genomic_DNA"/>
</dbReference>
<reference evidence="2 3" key="1">
    <citation type="submission" date="2017-02" db="EMBL/GenBank/DDBJ databases">
        <title>Draft Genome Sequences of 'Candidatus Synechococcus spongiarum', Cyanobacterial Symbionts of the Mediterranean Sponge Aplysina aerophoba from two locations.</title>
        <authorList>
            <person name="Slaby B.M."/>
            <person name="Hentschel U."/>
        </authorList>
    </citation>
    <scope>NUCLEOTIDE SEQUENCE [LARGE SCALE GENOMIC DNA]</scope>
    <source>
        <strain evidence="2">LMB bulk15N</strain>
    </source>
</reference>
<sequence length="90" mass="10057">MFDDATGPNGAAFDTTLPSSRLVQQWIRRQRAVVVVLHQGLRLHGRLLWQDSTALALQLRDGQDPVLVQRRSLALIHPVEVSLETAPRVP</sequence>
<dbReference type="Pfam" id="PF21979">
    <property type="entry name" value="Hfq_1"/>
    <property type="match status" value="1"/>
</dbReference>
<dbReference type="InterPro" id="IPR053840">
    <property type="entry name" value="Hfq_1"/>
</dbReference>
<dbReference type="InterPro" id="IPR010920">
    <property type="entry name" value="LSM_dom_sf"/>
</dbReference>